<gene>
    <name evidence="1" type="ORF">M9Y10_000524</name>
</gene>
<dbReference type="PANTHER" id="PTHR24159:SF5">
    <property type="entry name" value="ANK_REP_REGION DOMAIN-CONTAINING PROTEIN"/>
    <property type="match status" value="1"/>
</dbReference>
<evidence type="ECO:0000313" key="2">
    <source>
        <dbReference type="Proteomes" id="UP001470230"/>
    </source>
</evidence>
<dbReference type="SUPFAM" id="SSF48403">
    <property type="entry name" value="Ankyrin repeat"/>
    <property type="match status" value="1"/>
</dbReference>
<organism evidence="1 2">
    <name type="scientific">Tritrichomonas musculus</name>
    <dbReference type="NCBI Taxonomy" id="1915356"/>
    <lineage>
        <taxon>Eukaryota</taxon>
        <taxon>Metamonada</taxon>
        <taxon>Parabasalia</taxon>
        <taxon>Tritrichomonadida</taxon>
        <taxon>Tritrichomonadidae</taxon>
        <taxon>Tritrichomonas</taxon>
    </lineage>
</organism>
<name>A0ABR2L5H7_9EUKA</name>
<dbReference type="EMBL" id="JAPFFF010000001">
    <property type="protein sequence ID" value="KAK8898246.1"/>
    <property type="molecule type" value="Genomic_DNA"/>
</dbReference>
<evidence type="ECO:0008006" key="3">
    <source>
        <dbReference type="Google" id="ProtNLM"/>
    </source>
</evidence>
<keyword evidence="2" id="KW-1185">Reference proteome</keyword>
<sequence>MNIKEFIEKMKNIQSNLLEFLEDESNSRDKYETFVKLITEQKIIDDQYEFKALLDLIDAISRNHRRSHNFISNVEQILRHFKQHIQKYFSNSKILEIFDYNKRILLFLIEEKVMTIDDSIFITLINDEYCDYFQPEIKPFLTKENIEKYSDRNKSLKDEEFIERMKKDVDEDFYEKRREGENDDFLCRLIRFNEIKEFITFVEQTNLSLQSTLIKNSIFETNNQLLQNEFRKIKLIEYASFYGSNDIIKYMKMKGVELISSMWTYAIHGGNEELIRYLEENHVSPPENEYNNILDESITCHHNEISNYIIDYLFKEEDIQYRIKNDYYSNMYRSAIESHNYYFFPDNMKYKNMISYLCEFDYYSLVKLCLEEENIDINEIIKTAIF</sequence>
<accession>A0ABR2L5H7</accession>
<dbReference type="PANTHER" id="PTHR24159">
    <property type="match status" value="1"/>
</dbReference>
<evidence type="ECO:0000313" key="1">
    <source>
        <dbReference type="EMBL" id="KAK8898246.1"/>
    </source>
</evidence>
<dbReference type="InterPro" id="IPR036770">
    <property type="entry name" value="Ankyrin_rpt-contain_sf"/>
</dbReference>
<dbReference type="Proteomes" id="UP001470230">
    <property type="component" value="Unassembled WGS sequence"/>
</dbReference>
<proteinExistence type="predicted"/>
<comment type="caution">
    <text evidence="1">The sequence shown here is derived from an EMBL/GenBank/DDBJ whole genome shotgun (WGS) entry which is preliminary data.</text>
</comment>
<protein>
    <recommendedName>
        <fullName evidence="3">DUF3447 domain-containing protein</fullName>
    </recommendedName>
</protein>
<reference evidence="1 2" key="1">
    <citation type="submission" date="2024-04" db="EMBL/GenBank/DDBJ databases">
        <title>Tritrichomonas musculus Genome.</title>
        <authorList>
            <person name="Alves-Ferreira E."/>
            <person name="Grigg M."/>
            <person name="Lorenzi H."/>
            <person name="Galac M."/>
        </authorList>
    </citation>
    <scope>NUCLEOTIDE SEQUENCE [LARGE SCALE GENOMIC DNA]</scope>
    <source>
        <strain evidence="1 2">EAF2021</strain>
    </source>
</reference>